<dbReference type="PANTHER" id="PTHR33393">
    <property type="entry name" value="POLYGLUTAMINE SYNTHESIS ACCESSORY PROTEIN RV0574C-RELATED"/>
    <property type="match status" value="1"/>
</dbReference>
<dbReference type="SMART" id="SM00854">
    <property type="entry name" value="PGA_cap"/>
    <property type="match status" value="1"/>
</dbReference>
<evidence type="ECO:0000313" key="4">
    <source>
        <dbReference type="Proteomes" id="UP001549104"/>
    </source>
</evidence>
<organism evidence="3 4">
    <name type="scientific">Sporosarcina psychrophila</name>
    <name type="common">Bacillus psychrophilus</name>
    <dbReference type="NCBI Taxonomy" id="1476"/>
    <lineage>
        <taxon>Bacteria</taxon>
        <taxon>Bacillati</taxon>
        <taxon>Bacillota</taxon>
        <taxon>Bacilli</taxon>
        <taxon>Bacillales</taxon>
        <taxon>Caryophanaceae</taxon>
        <taxon>Sporosarcina</taxon>
    </lineage>
</organism>
<dbReference type="CDD" id="cd07381">
    <property type="entry name" value="MPP_CapA"/>
    <property type="match status" value="1"/>
</dbReference>
<dbReference type="InterPro" id="IPR052169">
    <property type="entry name" value="CW_Biosynth-Accessory"/>
</dbReference>
<comment type="similarity">
    <text evidence="1">Belongs to the CapA family.</text>
</comment>
<keyword evidence="4" id="KW-1185">Reference proteome</keyword>
<gene>
    <name evidence="3" type="ORF">ABIC55_000794</name>
</gene>
<dbReference type="PANTHER" id="PTHR33393:SF12">
    <property type="entry name" value="CAPSULE BIOSYNTHESIS PROTEIN CAPA"/>
    <property type="match status" value="1"/>
</dbReference>
<dbReference type="SUPFAM" id="SSF56300">
    <property type="entry name" value="Metallo-dependent phosphatases"/>
    <property type="match status" value="1"/>
</dbReference>
<dbReference type="Pfam" id="PF09587">
    <property type="entry name" value="PGA_cap"/>
    <property type="match status" value="1"/>
</dbReference>
<dbReference type="Gene3D" id="3.60.21.10">
    <property type="match status" value="1"/>
</dbReference>
<dbReference type="Proteomes" id="UP001549104">
    <property type="component" value="Unassembled WGS sequence"/>
</dbReference>
<reference evidence="3 4" key="1">
    <citation type="submission" date="2024-06" db="EMBL/GenBank/DDBJ databases">
        <title>Sorghum-associated microbial communities from plants grown in Nebraska, USA.</title>
        <authorList>
            <person name="Schachtman D."/>
        </authorList>
    </citation>
    <scope>NUCLEOTIDE SEQUENCE [LARGE SCALE GENOMIC DNA]</scope>
    <source>
        <strain evidence="3 4">1288</strain>
    </source>
</reference>
<dbReference type="InterPro" id="IPR029052">
    <property type="entry name" value="Metallo-depent_PP-like"/>
</dbReference>
<dbReference type="RefSeq" id="WP_354312208.1">
    <property type="nucleotide sequence ID" value="NZ_JBEPME010000001.1"/>
</dbReference>
<evidence type="ECO:0000313" key="3">
    <source>
        <dbReference type="EMBL" id="MET3655710.1"/>
    </source>
</evidence>
<protein>
    <submittedName>
        <fullName evidence="3">Poly-gamma-glutamate synthesis protein (Capsule biosynthesis protein)</fullName>
    </submittedName>
</protein>
<comment type="caution">
    <text evidence="3">The sequence shown here is derived from an EMBL/GenBank/DDBJ whole genome shotgun (WGS) entry which is preliminary data.</text>
</comment>
<feature type="domain" description="Capsule synthesis protein CapA" evidence="2">
    <location>
        <begin position="56"/>
        <end position="290"/>
    </location>
</feature>
<evidence type="ECO:0000256" key="1">
    <source>
        <dbReference type="ARBA" id="ARBA00005662"/>
    </source>
</evidence>
<sequence>MKRKVFVLMIIMFILSGFSLRDYMGEKSTDITVPADFAERSIPVTLDIKIDMKTLTIGMIGDILLHNPLYTYNNYDFAFAAVKDRLTGIDFLLANQESMPGGVELGLSGYPSFNSPKHIIRDLKKTGVDMVSIANNHTIDLKEAGLRKAISNIKEYGMPYVGAYTSSEDKEKDRIVEVDGVRIGVLSYTHNTNGNPIPQGKEYLVSVTEQQQMRKEIVQLRSLVDVLVVSMHWGTEYQLTISEAQEEFAGLIADAGADIIFGHHPHVLQKYDEVEKTKVFYSLGNFYSAQQFDSTNVGGIARVSVDHTKFAGKQYIGIGEAEFFPTAVIRDSNRKYIVVPLKDAELDGMYNEGWVESQVGLPSF</sequence>
<evidence type="ECO:0000259" key="2">
    <source>
        <dbReference type="SMART" id="SM00854"/>
    </source>
</evidence>
<accession>A0ABV2K3R1</accession>
<dbReference type="EMBL" id="JBEPME010000001">
    <property type="protein sequence ID" value="MET3655710.1"/>
    <property type="molecule type" value="Genomic_DNA"/>
</dbReference>
<dbReference type="InterPro" id="IPR019079">
    <property type="entry name" value="Capsule_synth_CapA"/>
</dbReference>
<proteinExistence type="inferred from homology"/>
<name>A0ABV2K3R1_SPOPS</name>